<sequence length="27" mass="3184">MECLLLKLVCSWGQFSWMWASCFTTIV</sequence>
<dbReference type="EMBL" id="GBRH01261290">
    <property type="protein sequence ID" value="JAD36605.1"/>
    <property type="molecule type" value="Transcribed_RNA"/>
</dbReference>
<dbReference type="PROSITE" id="PS51257">
    <property type="entry name" value="PROKAR_LIPOPROTEIN"/>
    <property type="match status" value="1"/>
</dbReference>
<reference evidence="1" key="2">
    <citation type="journal article" date="2015" name="Data Brief">
        <title>Shoot transcriptome of the giant reed, Arundo donax.</title>
        <authorList>
            <person name="Barrero R.A."/>
            <person name="Guerrero F.D."/>
            <person name="Moolhuijzen P."/>
            <person name="Goolsby J.A."/>
            <person name="Tidwell J."/>
            <person name="Bellgard S.E."/>
            <person name="Bellgard M.I."/>
        </authorList>
    </citation>
    <scope>NUCLEOTIDE SEQUENCE</scope>
    <source>
        <tissue evidence="1">Shoot tissue taken approximately 20 cm above the soil surface</tissue>
    </source>
</reference>
<dbReference type="AlphaFoldDB" id="A0A0A8ZIS9"/>
<protein>
    <submittedName>
        <fullName evidence="1">Uncharacterized protein</fullName>
    </submittedName>
</protein>
<proteinExistence type="predicted"/>
<name>A0A0A8ZIS9_ARUDO</name>
<organism evidence="1">
    <name type="scientific">Arundo donax</name>
    <name type="common">Giant reed</name>
    <name type="synonym">Donax arundinaceus</name>
    <dbReference type="NCBI Taxonomy" id="35708"/>
    <lineage>
        <taxon>Eukaryota</taxon>
        <taxon>Viridiplantae</taxon>
        <taxon>Streptophyta</taxon>
        <taxon>Embryophyta</taxon>
        <taxon>Tracheophyta</taxon>
        <taxon>Spermatophyta</taxon>
        <taxon>Magnoliopsida</taxon>
        <taxon>Liliopsida</taxon>
        <taxon>Poales</taxon>
        <taxon>Poaceae</taxon>
        <taxon>PACMAD clade</taxon>
        <taxon>Arundinoideae</taxon>
        <taxon>Arundineae</taxon>
        <taxon>Arundo</taxon>
    </lineage>
</organism>
<evidence type="ECO:0000313" key="1">
    <source>
        <dbReference type="EMBL" id="JAD36605.1"/>
    </source>
</evidence>
<reference evidence="1" key="1">
    <citation type="submission" date="2014-09" db="EMBL/GenBank/DDBJ databases">
        <authorList>
            <person name="Magalhaes I.L.F."/>
            <person name="Oliveira U."/>
            <person name="Santos F.R."/>
            <person name="Vidigal T.H.D.A."/>
            <person name="Brescovit A.D."/>
            <person name="Santos A.J."/>
        </authorList>
    </citation>
    <scope>NUCLEOTIDE SEQUENCE</scope>
    <source>
        <tissue evidence="1">Shoot tissue taken approximately 20 cm above the soil surface</tissue>
    </source>
</reference>
<accession>A0A0A8ZIS9</accession>